<dbReference type="RefSeq" id="WP_109606320.1">
    <property type="nucleotide sequence ID" value="NZ_QGGI01000024.1"/>
</dbReference>
<dbReference type="EMBL" id="QGGI01000024">
    <property type="protein sequence ID" value="PWJ87421.1"/>
    <property type="molecule type" value="Genomic_DNA"/>
</dbReference>
<name>A0AA45C4X7_9BACT</name>
<evidence type="ECO:0000313" key="2">
    <source>
        <dbReference type="EMBL" id="PWJ87421.1"/>
    </source>
</evidence>
<feature type="domain" description="DUF4097" evidence="1">
    <location>
        <begin position="148"/>
        <end position="306"/>
    </location>
</feature>
<proteinExistence type="predicted"/>
<evidence type="ECO:0000313" key="3">
    <source>
        <dbReference type="Proteomes" id="UP000245921"/>
    </source>
</evidence>
<organism evidence="2 3">
    <name type="scientific">Oceanotoga teriensis</name>
    <dbReference type="NCBI Taxonomy" id="515440"/>
    <lineage>
        <taxon>Bacteria</taxon>
        <taxon>Thermotogati</taxon>
        <taxon>Thermotogota</taxon>
        <taxon>Thermotogae</taxon>
        <taxon>Petrotogales</taxon>
        <taxon>Petrotogaceae</taxon>
        <taxon>Oceanotoga</taxon>
    </lineage>
</organism>
<dbReference type="Proteomes" id="UP000245921">
    <property type="component" value="Unassembled WGS sequence"/>
</dbReference>
<keyword evidence="3" id="KW-1185">Reference proteome</keyword>
<reference evidence="2 3" key="1">
    <citation type="submission" date="2018-05" db="EMBL/GenBank/DDBJ databases">
        <title>Genomic Encyclopedia of Type Strains, Phase IV (KMG-IV): sequencing the most valuable type-strain genomes for metagenomic binning, comparative biology and taxonomic classification.</title>
        <authorList>
            <person name="Goeker M."/>
        </authorList>
    </citation>
    <scope>NUCLEOTIDE SEQUENCE [LARGE SCALE GENOMIC DNA]</scope>
    <source>
        <strain evidence="2 3">DSM 24906</strain>
    </source>
</reference>
<accession>A0AA45C4X7</accession>
<dbReference type="Pfam" id="PF13349">
    <property type="entry name" value="DUF4097"/>
    <property type="match status" value="1"/>
</dbReference>
<dbReference type="InterPro" id="IPR025164">
    <property type="entry name" value="Toastrack_DUF4097"/>
</dbReference>
<dbReference type="AlphaFoldDB" id="A0AA45C4X7"/>
<comment type="caution">
    <text evidence="2">The sequence shown here is derived from an EMBL/GenBank/DDBJ whole genome shotgun (WGS) entry which is preliminary data.</text>
</comment>
<evidence type="ECO:0000259" key="1">
    <source>
        <dbReference type="Pfam" id="PF13349"/>
    </source>
</evidence>
<sequence length="314" mass="36538">MKKICTFIFIIFSLILFSKEYNLIEVYDIPLFNYKNLKADLNFVDINLYYSMKNNIKMTLKNNERLFPDISFKPYLNTFNINENLFDNSKTFSLFKKLLINNEHLISSWNGSGRITIYTTAKFDNVIFSNYSGNINIKDINVKENCVLKSVNGNISLKNLNVHDLDINNIQGNIESQNIMSSGSINMNSKSSNIILKNGIYFENYFNILTQESDIYIENLYGEYTDIRSKKLKLVIMSEKIKKIDIESDFGDIKIFVKDKNFSINLETQDGDISYFGEKHDKTLKKQKNNTNNFLNIKIKSGNIYIEDISNIKE</sequence>
<protein>
    <submittedName>
        <fullName evidence="2">Adhesin</fullName>
    </submittedName>
</protein>
<gene>
    <name evidence="2" type="ORF">C7380_12432</name>
</gene>